<evidence type="ECO:0000313" key="1">
    <source>
        <dbReference type="EMBL" id="KAI9897913.1"/>
    </source>
</evidence>
<evidence type="ECO:0000313" key="2">
    <source>
        <dbReference type="Proteomes" id="UP001163324"/>
    </source>
</evidence>
<gene>
    <name evidence="1" type="ORF">N3K66_007769</name>
</gene>
<proteinExistence type="predicted"/>
<reference evidence="1" key="1">
    <citation type="submission" date="2022-10" db="EMBL/GenBank/DDBJ databases">
        <title>Complete Genome of Trichothecium roseum strain YXFP-22015, a Plant Pathogen Isolated from Citrus.</title>
        <authorList>
            <person name="Wang Y."/>
            <person name="Zhu L."/>
        </authorList>
    </citation>
    <scope>NUCLEOTIDE SEQUENCE</scope>
    <source>
        <strain evidence="1">YXFP-22015</strain>
    </source>
</reference>
<dbReference type="EMBL" id="CM047946">
    <property type="protein sequence ID" value="KAI9897913.1"/>
    <property type="molecule type" value="Genomic_DNA"/>
</dbReference>
<sequence length="345" mass="38417">MEELVKKALQEAAALKKLPDAVPWKADAPWPQPCHVWSDKNEWESVKLPADQSTRKTASGGITSLAVYTWNIDAMLPFPEKRMEGGLAHLEELSKPLFSDSTTAVVVFLQECVRSDLDTIAQNQWVKERFYVTDVDDAHWASGAYGTTTLVDRRLDLSSCFRVHYSMTNMERDGLFVDVNVSGKTIRLCNTHLESMVPVPPLRPPQMKLLAEHLHSDKVSAAVVAGDFNAVQPEDETLHTDNNLKDAYLELGGQEASADEGYTWGQQAHPALRERFGCSRMDKVFFRGEGGFKLQSLERFGDDVVVGESDKTESDGILALGFPKAWITDHLGLKAVFNIGSDHRL</sequence>
<protein>
    <submittedName>
        <fullName evidence="1">Uncharacterized protein</fullName>
    </submittedName>
</protein>
<dbReference type="Proteomes" id="UP001163324">
    <property type="component" value="Chromosome 7"/>
</dbReference>
<keyword evidence="2" id="KW-1185">Reference proteome</keyword>
<comment type="caution">
    <text evidence="1">The sequence shown here is derived from an EMBL/GenBank/DDBJ whole genome shotgun (WGS) entry which is preliminary data.</text>
</comment>
<name>A0ACC0UV07_9HYPO</name>
<accession>A0ACC0UV07</accession>
<organism evidence="1 2">
    <name type="scientific">Trichothecium roseum</name>
    <dbReference type="NCBI Taxonomy" id="47278"/>
    <lineage>
        <taxon>Eukaryota</taxon>
        <taxon>Fungi</taxon>
        <taxon>Dikarya</taxon>
        <taxon>Ascomycota</taxon>
        <taxon>Pezizomycotina</taxon>
        <taxon>Sordariomycetes</taxon>
        <taxon>Hypocreomycetidae</taxon>
        <taxon>Hypocreales</taxon>
        <taxon>Hypocreales incertae sedis</taxon>
        <taxon>Trichothecium</taxon>
    </lineage>
</organism>